<organism evidence="1">
    <name type="scientific">Rhizophora mucronata</name>
    <name type="common">Asiatic mangrove</name>
    <dbReference type="NCBI Taxonomy" id="61149"/>
    <lineage>
        <taxon>Eukaryota</taxon>
        <taxon>Viridiplantae</taxon>
        <taxon>Streptophyta</taxon>
        <taxon>Embryophyta</taxon>
        <taxon>Tracheophyta</taxon>
        <taxon>Spermatophyta</taxon>
        <taxon>Magnoliopsida</taxon>
        <taxon>eudicotyledons</taxon>
        <taxon>Gunneridae</taxon>
        <taxon>Pentapetalae</taxon>
        <taxon>rosids</taxon>
        <taxon>fabids</taxon>
        <taxon>Malpighiales</taxon>
        <taxon>Rhizophoraceae</taxon>
        <taxon>Rhizophora</taxon>
    </lineage>
</organism>
<proteinExistence type="predicted"/>
<evidence type="ECO:0000313" key="1">
    <source>
        <dbReference type="EMBL" id="MBX16729.1"/>
    </source>
</evidence>
<name>A0A2P2LFJ4_RHIMU</name>
<dbReference type="AlphaFoldDB" id="A0A2P2LFJ4"/>
<reference evidence="1" key="1">
    <citation type="submission" date="2018-02" db="EMBL/GenBank/DDBJ databases">
        <title>Rhizophora mucronata_Transcriptome.</title>
        <authorList>
            <person name="Meera S.P."/>
            <person name="Sreeshan A."/>
            <person name="Augustine A."/>
        </authorList>
    </citation>
    <scope>NUCLEOTIDE SEQUENCE</scope>
    <source>
        <tissue evidence="1">Leaf</tissue>
    </source>
</reference>
<protein>
    <submittedName>
        <fullName evidence="1">Uncharacterized protein</fullName>
    </submittedName>
</protein>
<accession>A0A2P2LFJ4</accession>
<dbReference type="EMBL" id="GGEC01036245">
    <property type="protein sequence ID" value="MBX16729.1"/>
    <property type="molecule type" value="Transcribed_RNA"/>
</dbReference>
<sequence length="54" mass="6163">MCQNFVTCSKIYGQKPRQIAHENVAQHPTFQLDLGVNAFPSFLQAAHVWVHLLQ</sequence>